<dbReference type="KEGG" id="msto:MSTO_54070"/>
<dbReference type="Proteomes" id="UP000467130">
    <property type="component" value="Chromosome"/>
</dbReference>
<protein>
    <submittedName>
        <fullName evidence="1">Uncharacterized protein</fullName>
    </submittedName>
</protein>
<sequence>MTRRKWQEDDNLVAARLVLVVNNGHPNPPVPEDHPEYIRTRDALGIDNSQLTARVNMFRSNLPGYVGTISGNPMNGADSALMQRVLGQMTTSPAYVRMCGNAILERLEET</sequence>
<keyword evidence="2" id="KW-1185">Reference proteome</keyword>
<proteinExistence type="predicted"/>
<organism evidence="1 2">
    <name type="scientific">Mycobacterium stomatepiae</name>
    <dbReference type="NCBI Taxonomy" id="470076"/>
    <lineage>
        <taxon>Bacteria</taxon>
        <taxon>Bacillati</taxon>
        <taxon>Actinomycetota</taxon>
        <taxon>Actinomycetes</taxon>
        <taxon>Mycobacteriales</taxon>
        <taxon>Mycobacteriaceae</taxon>
        <taxon>Mycobacterium</taxon>
        <taxon>Mycobacterium simiae complex</taxon>
    </lineage>
</organism>
<gene>
    <name evidence="1" type="ORF">MSTO_54070</name>
</gene>
<name>A0A7I7QG86_9MYCO</name>
<reference evidence="1 2" key="1">
    <citation type="journal article" date="2019" name="Emerg. Microbes Infect.">
        <title>Comprehensive subspecies identification of 175 nontuberculous mycobacteria species based on 7547 genomic profiles.</title>
        <authorList>
            <person name="Matsumoto Y."/>
            <person name="Kinjo T."/>
            <person name="Motooka D."/>
            <person name="Nabeya D."/>
            <person name="Jung N."/>
            <person name="Uechi K."/>
            <person name="Horii T."/>
            <person name="Iida T."/>
            <person name="Fujita J."/>
            <person name="Nakamura S."/>
        </authorList>
    </citation>
    <scope>NUCLEOTIDE SEQUENCE [LARGE SCALE GENOMIC DNA]</scope>
    <source>
        <strain evidence="1 2">JCM 17783</strain>
    </source>
</reference>
<evidence type="ECO:0000313" key="2">
    <source>
        <dbReference type="Proteomes" id="UP000467130"/>
    </source>
</evidence>
<accession>A0A7I7QG86</accession>
<dbReference type="AlphaFoldDB" id="A0A7I7QG86"/>
<dbReference type="EMBL" id="AP022587">
    <property type="protein sequence ID" value="BBY25202.1"/>
    <property type="molecule type" value="Genomic_DNA"/>
</dbReference>
<dbReference type="RefSeq" id="WP_163793268.1">
    <property type="nucleotide sequence ID" value="NZ_AP022587.1"/>
</dbReference>
<evidence type="ECO:0000313" key="1">
    <source>
        <dbReference type="EMBL" id="BBY25202.1"/>
    </source>
</evidence>